<sequence length="151" mass="17451">MVPPTDAKLRRKFFEAKFTEVSHRLLCSYHTDIDELFSEIDRCLALNRSVLQQLEYTCGHELTEEDWGKIQTQTSYKYPEALPLDVCPEISMVVYLTGMAKPLSDRRHLQLLDVRKHVNTGRLQKDVGKESSDRVTNALPGTEPLQDRLFQ</sequence>
<name>A0A4U1FIE4_MONMO</name>
<evidence type="ECO:0000313" key="2">
    <source>
        <dbReference type="EMBL" id="TKC49682.1"/>
    </source>
</evidence>
<dbReference type="PANTHER" id="PTHR14991">
    <property type="entry name" value="RING FINGER PROTEIN 32"/>
    <property type="match status" value="1"/>
</dbReference>
<comment type="caution">
    <text evidence="2">The sequence shown here is derived from an EMBL/GenBank/DDBJ whole genome shotgun (WGS) entry which is preliminary data.</text>
</comment>
<protein>
    <submittedName>
        <fullName evidence="2">Uncharacterized protein</fullName>
    </submittedName>
</protein>
<evidence type="ECO:0000256" key="1">
    <source>
        <dbReference type="SAM" id="MobiDB-lite"/>
    </source>
</evidence>
<dbReference type="AlphaFoldDB" id="A0A4U1FIE4"/>
<dbReference type="InterPro" id="IPR042862">
    <property type="entry name" value="RNF32"/>
</dbReference>
<dbReference type="EMBL" id="RWIC01000111">
    <property type="protein sequence ID" value="TKC49682.1"/>
    <property type="molecule type" value="Genomic_DNA"/>
</dbReference>
<organism evidence="2 3">
    <name type="scientific">Monodon monoceros</name>
    <name type="common">Narwhal</name>
    <name type="synonym">Ceratodon monodon</name>
    <dbReference type="NCBI Taxonomy" id="40151"/>
    <lineage>
        <taxon>Eukaryota</taxon>
        <taxon>Metazoa</taxon>
        <taxon>Chordata</taxon>
        <taxon>Craniata</taxon>
        <taxon>Vertebrata</taxon>
        <taxon>Euteleostomi</taxon>
        <taxon>Mammalia</taxon>
        <taxon>Eutheria</taxon>
        <taxon>Laurasiatheria</taxon>
        <taxon>Artiodactyla</taxon>
        <taxon>Whippomorpha</taxon>
        <taxon>Cetacea</taxon>
        <taxon>Odontoceti</taxon>
        <taxon>Monodontidae</taxon>
        <taxon>Monodon</taxon>
    </lineage>
</organism>
<evidence type="ECO:0000313" key="3">
    <source>
        <dbReference type="Proteomes" id="UP000308365"/>
    </source>
</evidence>
<accession>A0A4U1FIE4</accession>
<reference evidence="3" key="1">
    <citation type="journal article" date="2019" name="IScience">
        <title>Narwhal Genome Reveals Long-Term Low Genetic Diversity despite Current Large Abundance Size.</title>
        <authorList>
            <person name="Westbury M.V."/>
            <person name="Petersen B."/>
            <person name="Garde E."/>
            <person name="Heide-Jorgensen M.P."/>
            <person name="Lorenzen E.D."/>
        </authorList>
    </citation>
    <scope>NUCLEOTIDE SEQUENCE [LARGE SCALE GENOMIC DNA]</scope>
</reference>
<dbReference type="Proteomes" id="UP000308365">
    <property type="component" value="Unassembled WGS sequence"/>
</dbReference>
<gene>
    <name evidence="2" type="ORF">EI555_007411</name>
</gene>
<feature type="region of interest" description="Disordered" evidence="1">
    <location>
        <begin position="125"/>
        <end position="151"/>
    </location>
</feature>
<dbReference type="PANTHER" id="PTHR14991:SF0">
    <property type="entry name" value="RING FINGER PROTEIN 32"/>
    <property type="match status" value="1"/>
</dbReference>
<proteinExistence type="predicted"/>